<name>A0A854PN61_9LACO</name>
<gene>
    <name evidence="1" type="ORF">AYP82_09130</name>
</gene>
<dbReference type="Proteomes" id="UP000198437">
    <property type="component" value="Unassembled WGS sequence"/>
</dbReference>
<organism evidence="1 2">
    <name type="scientific">Lactobacillus crispatus</name>
    <dbReference type="NCBI Taxonomy" id="47770"/>
    <lineage>
        <taxon>Bacteria</taxon>
        <taxon>Bacillati</taxon>
        <taxon>Bacillota</taxon>
        <taxon>Bacilli</taxon>
        <taxon>Lactobacillales</taxon>
        <taxon>Lactobacillaceae</taxon>
        <taxon>Lactobacillus</taxon>
    </lineage>
</organism>
<sequence>MLSHKKVIRNQKYEEYWKITLGTSDIFGNQFIRTLALIVDHIDKYDLANKTVDELKKGKTLNQEVTHSKDLEAKIKSIYENDDSTGASTRKQINQYIKLGFVKPYLQGYHSAAKEYIKPGQSEETLQRLFSDTVYQYASFNSNRTKADPFNQIKFLVQTILNRKNKCLTADELIGLMNDTQILSQKYAREKDIQIDKKWAESIDFKARKYNQISYVCNILSKMSLFRVSGRKLADKIIMLADHAPEYFPEPGDTTRDTYRFSLMKKAVYDESIRLYGKKICWLTKKESMGLVVSHLYASAEALRKYDNDAAYDPQNALLLAPGNPDQYLDKYKMTFDMDGNPIFADDDDSMFVQEVENNHYKIDKKIMTPDRQHYMKIHNKYFEKKNNQKIN</sequence>
<accession>A0A854PN61</accession>
<comment type="caution">
    <text evidence="1">The sequence shown here is derived from an EMBL/GenBank/DDBJ whole genome shotgun (WGS) entry which is preliminary data.</text>
</comment>
<dbReference type="AlphaFoldDB" id="A0A854PN61"/>
<evidence type="ECO:0000313" key="2">
    <source>
        <dbReference type="Proteomes" id="UP000198437"/>
    </source>
</evidence>
<proteinExistence type="predicted"/>
<evidence type="ECO:0000313" key="1">
    <source>
        <dbReference type="EMBL" id="OXC22543.1"/>
    </source>
</evidence>
<protein>
    <submittedName>
        <fullName evidence="1">Uncharacterized protein</fullName>
    </submittedName>
</protein>
<reference evidence="1 2" key="1">
    <citation type="submission" date="2016-05" db="EMBL/GenBank/DDBJ databases">
        <authorList>
            <person name="Johnson T.J."/>
            <person name="Youmans B.P."/>
            <person name="Case K.A."/>
        </authorList>
    </citation>
    <scope>NUCLEOTIDE SEQUENCE [LARGE SCALE GENOMIC DNA]</scope>
    <source>
        <strain evidence="1 2">UMNLC6</strain>
    </source>
</reference>
<dbReference type="EMBL" id="LYQW01000027">
    <property type="protein sequence ID" value="OXC22543.1"/>
    <property type="molecule type" value="Genomic_DNA"/>
</dbReference>